<comment type="similarity">
    <text evidence="1">Belongs to the universal ribosomal protein uS3 family.</text>
</comment>
<dbReference type="CDD" id="cd02412">
    <property type="entry name" value="KH-II_30S_S3"/>
    <property type="match status" value="1"/>
</dbReference>
<dbReference type="InterPro" id="IPR018280">
    <property type="entry name" value="Ribosomal_uS3_CS"/>
</dbReference>
<accession>A0A1J5P4T8</accession>
<gene>
    <name evidence="7" type="primary">rpsC_14</name>
    <name evidence="7" type="ORF">GALL_522790</name>
</gene>
<dbReference type="InterPro" id="IPR057258">
    <property type="entry name" value="Ribosomal_uS3"/>
</dbReference>
<keyword evidence="5" id="KW-0687">Ribonucleoprotein</keyword>
<dbReference type="PROSITE" id="PS50823">
    <property type="entry name" value="KH_TYPE_2"/>
    <property type="match status" value="1"/>
</dbReference>
<dbReference type="GO" id="GO:0006412">
    <property type="term" value="P:translation"/>
    <property type="evidence" value="ECO:0007669"/>
    <property type="project" value="InterPro"/>
</dbReference>
<comment type="caution">
    <text evidence="7">The sequence shown here is derived from an EMBL/GenBank/DDBJ whole genome shotgun (WGS) entry which is preliminary data.</text>
</comment>
<dbReference type="InterPro" id="IPR004044">
    <property type="entry name" value="KH_dom_type_2"/>
</dbReference>
<sequence length="215" mass="24655">MGQKVHPYGFRLIYQRNWRSKWFSKRDYSTLLHEDIKLRAELKKQLHSLNAMISKIDIERAADKVTVRIFTARPGIVIGRKGVEIDKLREDLQKRLNRPVSVDIQEIKKPEVDAQLVAEGVAQQLERRIAFRRAMRKAEEAAIRFGAKGFKIKVAGRLNGAEIARTEDYLSGQMPLQTIRANVDYGFAEAHTTYGIIGIKVWVNLGDQVVETVKR</sequence>
<dbReference type="GO" id="GO:0003735">
    <property type="term" value="F:structural constituent of ribosome"/>
    <property type="evidence" value="ECO:0007669"/>
    <property type="project" value="InterPro"/>
</dbReference>
<dbReference type="AlphaFoldDB" id="A0A1J5P4T8"/>
<name>A0A1J5P4T8_9ZZZZ</name>
<dbReference type="InterPro" id="IPR001351">
    <property type="entry name" value="Ribosomal_uS3_C"/>
</dbReference>
<dbReference type="FunFam" id="3.30.300.20:FF:000001">
    <property type="entry name" value="30S ribosomal protein S3"/>
    <property type="match status" value="1"/>
</dbReference>
<dbReference type="GO" id="GO:0019843">
    <property type="term" value="F:rRNA binding"/>
    <property type="evidence" value="ECO:0007669"/>
    <property type="project" value="UniProtKB-KW"/>
</dbReference>
<dbReference type="Pfam" id="PF00189">
    <property type="entry name" value="Ribosomal_S3_C"/>
    <property type="match status" value="1"/>
</dbReference>
<dbReference type="SUPFAM" id="SSF54821">
    <property type="entry name" value="Ribosomal protein S3 C-terminal domain"/>
    <property type="match status" value="1"/>
</dbReference>
<dbReference type="InterPro" id="IPR015946">
    <property type="entry name" value="KH_dom-like_a/b"/>
</dbReference>
<dbReference type="Gene3D" id="3.30.300.20">
    <property type="match status" value="1"/>
</dbReference>
<dbReference type="InterPro" id="IPR005704">
    <property type="entry name" value="Ribosomal_uS3_bac-typ"/>
</dbReference>
<dbReference type="SMART" id="SM00322">
    <property type="entry name" value="KH"/>
    <property type="match status" value="1"/>
</dbReference>
<dbReference type="PANTHER" id="PTHR11760">
    <property type="entry name" value="30S/40S RIBOSOMAL PROTEIN S3"/>
    <property type="match status" value="1"/>
</dbReference>
<organism evidence="7">
    <name type="scientific">mine drainage metagenome</name>
    <dbReference type="NCBI Taxonomy" id="410659"/>
    <lineage>
        <taxon>unclassified sequences</taxon>
        <taxon>metagenomes</taxon>
        <taxon>ecological metagenomes</taxon>
    </lineage>
</organism>
<dbReference type="Gene3D" id="3.30.1140.32">
    <property type="entry name" value="Ribosomal protein S3, C-terminal domain"/>
    <property type="match status" value="1"/>
</dbReference>
<dbReference type="PROSITE" id="PS00548">
    <property type="entry name" value="RIBOSOMAL_S3"/>
    <property type="match status" value="1"/>
</dbReference>
<evidence type="ECO:0000256" key="1">
    <source>
        <dbReference type="ARBA" id="ARBA00010761"/>
    </source>
</evidence>
<dbReference type="SUPFAM" id="SSF54814">
    <property type="entry name" value="Prokaryotic type KH domain (KH-domain type II)"/>
    <property type="match status" value="1"/>
</dbReference>
<evidence type="ECO:0000256" key="3">
    <source>
        <dbReference type="ARBA" id="ARBA00022884"/>
    </source>
</evidence>
<dbReference type="Pfam" id="PF07650">
    <property type="entry name" value="KH_2"/>
    <property type="match status" value="1"/>
</dbReference>
<reference evidence="7" key="1">
    <citation type="submission" date="2016-10" db="EMBL/GenBank/DDBJ databases">
        <title>Sequence of Gallionella enrichment culture.</title>
        <authorList>
            <person name="Poehlein A."/>
            <person name="Muehling M."/>
            <person name="Daniel R."/>
        </authorList>
    </citation>
    <scope>NUCLEOTIDE SEQUENCE</scope>
</reference>
<dbReference type="HAMAP" id="MF_01309_B">
    <property type="entry name" value="Ribosomal_uS3_B"/>
    <property type="match status" value="1"/>
</dbReference>
<evidence type="ECO:0000256" key="4">
    <source>
        <dbReference type="ARBA" id="ARBA00022980"/>
    </source>
</evidence>
<feature type="domain" description="KH type-2" evidence="6">
    <location>
        <begin position="38"/>
        <end position="108"/>
    </location>
</feature>
<dbReference type="InterPro" id="IPR009019">
    <property type="entry name" value="KH_sf_prok-type"/>
</dbReference>
<evidence type="ECO:0000256" key="5">
    <source>
        <dbReference type="ARBA" id="ARBA00023274"/>
    </source>
</evidence>
<evidence type="ECO:0000256" key="2">
    <source>
        <dbReference type="ARBA" id="ARBA00022730"/>
    </source>
</evidence>
<keyword evidence="2" id="KW-0699">rRNA-binding</keyword>
<dbReference type="EMBL" id="MLJW01006800">
    <property type="protein sequence ID" value="OIQ66154.1"/>
    <property type="molecule type" value="Genomic_DNA"/>
</dbReference>
<dbReference type="GO" id="GO:0022627">
    <property type="term" value="C:cytosolic small ribosomal subunit"/>
    <property type="evidence" value="ECO:0007669"/>
    <property type="project" value="TreeGrafter"/>
</dbReference>
<dbReference type="PANTHER" id="PTHR11760:SF19">
    <property type="entry name" value="SMALL RIBOSOMAL SUBUNIT PROTEIN US3C"/>
    <property type="match status" value="1"/>
</dbReference>
<evidence type="ECO:0000313" key="7">
    <source>
        <dbReference type="EMBL" id="OIQ66154.1"/>
    </source>
</evidence>
<dbReference type="NCBIfam" id="TIGR01009">
    <property type="entry name" value="rpsC_bact"/>
    <property type="match status" value="1"/>
</dbReference>
<dbReference type="InterPro" id="IPR036419">
    <property type="entry name" value="Ribosomal_S3_C_sf"/>
</dbReference>
<keyword evidence="4 7" id="KW-0689">Ribosomal protein</keyword>
<dbReference type="InterPro" id="IPR004087">
    <property type="entry name" value="KH_dom"/>
</dbReference>
<protein>
    <submittedName>
        <fullName evidence="7">30S ribosomal protein S3</fullName>
    </submittedName>
</protein>
<keyword evidence="3" id="KW-0694">RNA-binding</keyword>
<evidence type="ECO:0000259" key="6">
    <source>
        <dbReference type="PROSITE" id="PS50823"/>
    </source>
</evidence>
<proteinExistence type="inferred from homology"/>